<dbReference type="Pfam" id="PF08334">
    <property type="entry name" value="T2SSG"/>
    <property type="match status" value="1"/>
</dbReference>
<keyword evidence="4 10" id="KW-0812">Transmembrane</keyword>
<evidence type="ECO:0000256" key="10">
    <source>
        <dbReference type="SAM" id="Phobius"/>
    </source>
</evidence>
<feature type="transmembrane region" description="Helical" evidence="10">
    <location>
        <begin position="676"/>
        <end position="703"/>
    </location>
</feature>
<evidence type="ECO:0000259" key="11">
    <source>
        <dbReference type="PROSITE" id="PS00662"/>
    </source>
</evidence>
<evidence type="ECO:0000256" key="3">
    <source>
        <dbReference type="ARBA" id="ARBA00022475"/>
    </source>
</evidence>
<evidence type="ECO:0000256" key="2">
    <source>
        <dbReference type="ARBA" id="ARBA00005745"/>
    </source>
</evidence>
<gene>
    <name evidence="12" type="ORF">SCF082_LOCUS50891</name>
</gene>
<proteinExistence type="inferred from homology"/>
<evidence type="ECO:0000256" key="1">
    <source>
        <dbReference type="ARBA" id="ARBA00004651"/>
    </source>
</evidence>
<evidence type="ECO:0000256" key="8">
    <source>
        <dbReference type="ARBA" id="ARBA00023136"/>
    </source>
</evidence>
<dbReference type="InterPro" id="IPR003004">
    <property type="entry name" value="GspF/PilC"/>
</dbReference>
<dbReference type="InterPro" id="IPR013545">
    <property type="entry name" value="T2SS_protein-GspG_C"/>
</dbReference>
<dbReference type="Gene3D" id="3.30.450.90">
    <property type="match status" value="1"/>
</dbReference>
<feature type="transmembrane region" description="Helical" evidence="10">
    <location>
        <begin position="934"/>
        <end position="956"/>
    </location>
</feature>
<dbReference type="CDD" id="cd01129">
    <property type="entry name" value="PulE-GspE-like"/>
    <property type="match status" value="1"/>
</dbReference>
<evidence type="ECO:0000256" key="5">
    <source>
        <dbReference type="ARBA" id="ARBA00022741"/>
    </source>
</evidence>
<feature type="domain" description="Bacterial type II secretion system protein E" evidence="11">
    <location>
        <begin position="152"/>
        <end position="166"/>
    </location>
</feature>
<dbReference type="Proteomes" id="UP001642464">
    <property type="component" value="Unassembled WGS sequence"/>
</dbReference>
<evidence type="ECO:0000256" key="4">
    <source>
        <dbReference type="ARBA" id="ARBA00022692"/>
    </source>
</evidence>
<dbReference type="SUPFAM" id="SSF52540">
    <property type="entry name" value="P-loop containing nucleoside triphosphate hydrolases"/>
    <property type="match status" value="1"/>
</dbReference>
<dbReference type="InterPro" id="IPR018076">
    <property type="entry name" value="T2SS_GspF_dom"/>
</dbReference>
<comment type="subcellular location">
    <subcellularLocation>
        <location evidence="1">Cell membrane</location>
        <topology evidence="1">Multi-pass membrane protein</topology>
    </subcellularLocation>
</comment>
<dbReference type="InterPro" id="IPR012902">
    <property type="entry name" value="N_methyl_site"/>
</dbReference>
<keyword evidence="6" id="KW-0067">ATP-binding</keyword>
<feature type="repeat" description="TPR" evidence="9">
    <location>
        <begin position="1798"/>
        <end position="1831"/>
    </location>
</feature>
<comment type="caution">
    <text evidence="12">The sequence shown here is derived from an EMBL/GenBank/DDBJ whole genome shotgun (WGS) entry which is preliminary data.</text>
</comment>
<dbReference type="PANTHER" id="PTHR30258:SF2">
    <property type="entry name" value="COMG OPERON PROTEIN 1"/>
    <property type="match status" value="1"/>
</dbReference>
<reference evidence="12 13" key="1">
    <citation type="submission" date="2024-02" db="EMBL/GenBank/DDBJ databases">
        <authorList>
            <person name="Chen Y."/>
            <person name="Shah S."/>
            <person name="Dougan E. K."/>
            <person name="Thang M."/>
            <person name="Chan C."/>
        </authorList>
    </citation>
    <scope>NUCLEOTIDE SEQUENCE [LARGE SCALE GENOMIC DNA]</scope>
</reference>
<protein>
    <submittedName>
        <fullName evidence="12">Type II secretion system protein HxcR</fullName>
    </submittedName>
</protein>
<dbReference type="InterPro" id="IPR011990">
    <property type="entry name" value="TPR-like_helical_dom_sf"/>
</dbReference>
<organism evidence="12 13">
    <name type="scientific">Durusdinium trenchii</name>
    <dbReference type="NCBI Taxonomy" id="1381693"/>
    <lineage>
        <taxon>Eukaryota</taxon>
        <taxon>Sar</taxon>
        <taxon>Alveolata</taxon>
        <taxon>Dinophyceae</taxon>
        <taxon>Suessiales</taxon>
        <taxon>Symbiodiniaceae</taxon>
        <taxon>Durusdinium</taxon>
    </lineage>
</organism>
<evidence type="ECO:0000313" key="13">
    <source>
        <dbReference type="Proteomes" id="UP001642464"/>
    </source>
</evidence>
<dbReference type="SMART" id="SM00028">
    <property type="entry name" value="TPR"/>
    <property type="match status" value="2"/>
</dbReference>
<evidence type="ECO:0000256" key="7">
    <source>
        <dbReference type="ARBA" id="ARBA00022989"/>
    </source>
</evidence>
<keyword evidence="9" id="KW-0802">TPR repeat</keyword>
<accession>A0ABP0SAX9</accession>
<evidence type="ECO:0000313" key="12">
    <source>
        <dbReference type="EMBL" id="CAK9109518.1"/>
    </source>
</evidence>
<keyword evidence="7 10" id="KW-1133">Transmembrane helix</keyword>
<feature type="transmembrane region" description="Helical" evidence="10">
    <location>
        <begin position="709"/>
        <end position="731"/>
    </location>
</feature>
<dbReference type="InterPro" id="IPR019734">
    <property type="entry name" value="TPR_rpt"/>
</dbReference>
<sequence>MDVAERRVPQDGRATVTIGVGESARTIDLRLSSLPTAFGERLVVRLLEPDGALDLDNFSGLGMPPEVEERWLAVCSRSSGIVLSTGPTGSGKTTTLYGTLSWTAKRSARDLNVMTIEDPIEYDLSGPHVAISQAQINTKKGVTFASGLRHILRQDPDVVMVGEIRDLETAQVAIQASLTGHLVLSTLHTSDSATAVTRLVDLGVEPYLVSASLSAALAQRLVRRVHQACDGKGCESCYGSGLLGRIGLFELLVVSEPIRERIAAGITASALRKAAREAGMRTLQDEGRRFVESGVTTPLEVARVASAVTPAGLPRRGELKADTDVSARASLRRIGLTVLDVRPVVDQSTVLPASVTSTINGVLRGRRRDAKAEVLDTLATLLASGVPLSDGLQTLAGARGRRTALRRLLLRLEDAVRSGEPLADAFEQHDGWFDAAEVAVVRTGQARGELAHALRSLSDRYARAGELAGKLASALAYPAIVSVAGVAVVVFLALGPLPRLVDILEQAGVQPPALTSAVISTGESIARGWAIMLAGAVMVLVFGAWAVLAISTQGRGWPDPLRRLVPQALRGMALARLASELQSMTRRGVPLTDALRASARTFNGPVAMSLRRQLELAATRVEAGERLSNALDDPHWFADDMRRLIDAGESAGELPDLLERLADRLERRATRLTDRLAGLIEPMAIILLASMIGVVVLSAVLPLLKLREVLAVVVLLGILAATLTVGLTAAFGQGKRELARTAIAGAKAKVEMYHVSEGNWPESLQDLVDAPPSASYHLPADAARDPWGSMMQLVVPGPQGQPFEIISLGGDGRVGGAGENADLSSVHGVARLVAMSDGPATIQLERGTLVVRDGRGDLVVERDWPEDVHSTALIESVRIDRHDTSSHFTPGFASSIDDVLRDPSRYELNLGEIAKIGLGEFDLGDRRAFTLLEVLLALALTALAATGATAVLVPLLSDAPSVAAELEARSKSASILDQIACDMLIEHESMPRRRVEGMLPADAVRAGTPLRLSLPEDVRRRLDELTADPAGLDNIHSKDGGRLVFPSLGSDAPAIGACVSTSARLSTQPVVRLNVNTTPATLLENAMRLAGRGGFDEIMERRARGEPGGPPPLPDRELSGSPRVVLRRLAAPATHADPVGTPSGARAMNRLTHERVLTVSVGAVGLATCAATMWWASRPSPSVEPSMYASAVDDAGPATRIALEASAFDRDLWFERSLAQPEAPARVEDTPEEKQPPERAVIALTLVAIIRQGDRLSAALYDSSEQQIVFVDPESRIGDVLVQRITDQAVVLELHGREQQLALFEEGLMPRSLGDLAIAWRSTRRRLFVLAVDRELANDWLNDRRTSARPASLPDSITSETSDLQPDRFEFLQGPFAPANVRRQRALRQVIVVLVLAMSLLMYSIGAHWRAGTAREDAAAIDAQTERLIADAIPSIPRGLAPDLALAAEIRRLEAMNSYTDLNVAIDSRQALSSLLSQWPSEYEVQVERLDVNGRAVTVGAVLASRRRALEFATSLTHLDGFSAALPRIDIQNRQDGQITRLELGLEHAVVAAVFTTIQWRGAVSTRDSATRSLERASAQVVELASLRAKLARDQVSTTGQRADALSEIAETFTAAGLSERSMSSLEEQSDTSIPDSRLRRQTLRLRLVDVSPASLGVFLIRLYEDRPHWIVTSLELTRPRGGGTAMKVFRSWRAVLVVPILLVGLLGGCNSSSPSPYVEQPPIRRDTERAQRLASEAVELMLEDPTRAEALFRDALAADLYHGPSHNNLGVLLLGRGELYEAANEFQWARRLMPGHPDPRMNLALTLEKAGRIDEAIAQYRRALEVHPGHRPTVQALTRLEIRAGRNTDETVGRLSTLALEGESPQWRNWARQQMLLLGPYDLRP</sequence>
<dbReference type="SUPFAM" id="SSF54523">
    <property type="entry name" value="Pili subunits"/>
    <property type="match status" value="1"/>
</dbReference>
<dbReference type="Gene3D" id="3.30.700.10">
    <property type="entry name" value="Glycoprotein, Type 4 Pilin"/>
    <property type="match status" value="1"/>
</dbReference>
<keyword evidence="8 10" id="KW-0472">Membrane</keyword>
<dbReference type="PROSITE" id="PS00662">
    <property type="entry name" value="T2SP_E"/>
    <property type="match status" value="1"/>
</dbReference>
<feature type="transmembrane region" description="Helical" evidence="10">
    <location>
        <begin position="471"/>
        <end position="494"/>
    </location>
</feature>
<evidence type="ECO:0000256" key="6">
    <source>
        <dbReference type="ARBA" id="ARBA00022840"/>
    </source>
</evidence>
<dbReference type="NCBIfam" id="TIGR02532">
    <property type="entry name" value="IV_pilin_GFxxxE"/>
    <property type="match status" value="1"/>
</dbReference>
<evidence type="ECO:0000256" key="9">
    <source>
        <dbReference type="PROSITE-ProRule" id="PRU00339"/>
    </source>
</evidence>
<dbReference type="EMBL" id="CAXAMM010043318">
    <property type="protein sequence ID" value="CAK9109518.1"/>
    <property type="molecule type" value="Genomic_DNA"/>
</dbReference>
<dbReference type="Gene3D" id="1.20.81.30">
    <property type="entry name" value="Type II secretion system (T2SS), domain F"/>
    <property type="match status" value="2"/>
</dbReference>
<keyword evidence="3" id="KW-1003">Cell membrane</keyword>
<keyword evidence="13" id="KW-1185">Reference proteome</keyword>
<feature type="transmembrane region" description="Helical" evidence="10">
    <location>
        <begin position="529"/>
        <end position="550"/>
    </location>
</feature>
<dbReference type="PROSITE" id="PS50005">
    <property type="entry name" value="TPR"/>
    <property type="match status" value="1"/>
</dbReference>
<dbReference type="PRINTS" id="PR00812">
    <property type="entry name" value="BCTERIALGSPF"/>
</dbReference>
<dbReference type="PANTHER" id="PTHR30258">
    <property type="entry name" value="TYPE II SECRETION SYSTEM PROTEIN GSPE-RELATED"/>
    <property type="match status" value="1"/>
</dbReference>
<dbReference type="InterPro" id="IPR027417">
    <property type="entry name" value="P-loop_NTPase"/>
</dbReference>
<dbReference type="Pfam" id="PF00437">
    <property type="entry name" value="T2SSE"/>
    <property type="match status" value="1"/>
</dbReference>
<name>A0ABP0SAX9_9DINO</name>
<dbReference type="Pfam" id="PF14559">
    <property type="entry name" value="TPR_19"/>
    <property type="match status" value="1"/>
</dbReference>
<dbReference type="InterPro" id="IPR001482">
    <property type="entry name" value="T2SS/T4SS_dom"/>
</dbReference>
<dbReference type="Gene3D" id="3.40.50.300">
    <property type="entry name" value="P-loop containing nucleotide triphosphate hydrolases"/>
    <property type="match status" value="1"/>
</dbReference>
<dbReference type="Gene3D" id="1.25.40.10">
    <property type="entry name" value="Tetratricopeptide repeat domain"/>
    <property type="match status" value="1"/>
</dbReference>
<dbReference type="Pfam" id="PF00482">
    <property type="entry name" value="T2SSF"/>
    <property type="match status" value="2"/>
</dbReference>
<comment type="similarity">
    <text evidence="2">Belongs to the GSP F family.</text>
</comment>
<dbReference type="SUPFAM" id="SSF48452">
    <property type="entry name" value="TPR-like"/>
    <property type="match status" value="1"/>
</dbReference>
<dbReference type="InterPro" id="IPR045584">
    <property type="entry name" value="Pilin-like"/>
</dbReference>
<dbReference type="InterPro" id="IPR042094">
    <property type="entry name" value="T2SS_GspF_sf"/>
</dbReference>
<keyword evidence="5" id="KW-0547">Nucleotide-binding</keyword>